<dbReference type="CDD" id="cd02520">
    <property type="entry name" value="Glucosylceramide_synthase"/>
    <property type="match status" value="1"/>
</dbReference>
<dbReference type="PANTHER" id="PTHR12726">
    <property type="entry name" value="CERAMIDE GLUCOSYLTRANSFERASE"/>
    <property type="match status" value="1"/>
</dbReference>
<dbReference type="Gene3D" id="3.90.550.10">
    <property type="entry name" value="Spore Coat Polysaccharide Biosynthesis Protein SpsA, Chain A"/>
    <property type="match status" value="1"/>
</dbReference>
<keyword evidence="7 9" id="KW-1133">Transmembrane helix</keyword>
<dbReference type="Pfam" id="PF13506">
    <property type="entry name" value="Glyco_transf_21"/>
    <property type="match status" value="1"/>
</dbReference>
<dbReference type="InterPro" id="IPR017835">
    <property type="entry name" value="Hopen-assoc_HpnI"/>
</dbReference>
<comment type="pathway">
    <text evidence="2">Lipid metabolism; sphingolipid metabolism.</text>
</comment>
<evidence type="ECO:0000256" key="8">
    <source>
        <dbReference type="ARBA" id="ARBA00023136"/>
    </source>
</evidence>
<evidence type="ECO:0000256" key="4">
    <source>
        <dbReference type="ARBA" id="ARBA00022676"/>
    </source>
</evidence>
<comment type="caution">
    <text evidence="10">The sequence shown here is derived from an EMBL/GenBank/DDBJ whole genome shotgun (WGS) entry which is preliminary data.</text>
</comment>
<comment type="pathway">
    <text evidence="3">Sphingolipid metabolism.</text>
</comment>
<gene>
    <name evidence="10" type="ORF">J3R73_001749</name>
</gene>
<evidence type="ECO:0000256" key="9">
    <source>
        <dbReference type="SAM" id="Phobius"/>
    </source>
</evidence>
<keyword evidence="5 10" id="KW-0808">Transferase</keyword>
<dbReference type="RefSeq" id="WP_307425111.1">
    <property type="nucleotide sequence ID" value="NZ_JAUSVK010000001.1"/>
</dbReference>
<feature type="transmembrane region" description="Helical" evidence="9">
    <location>
        <begin position="305"/>
        <end position="324"/>
    </location>
</feature>
<protein>
    <submittedName>
        <fullName evidence="10">Ceramide glucosyltransferase</fullName>
        <ecNumber evidence="10">2.4.1.80</ecNumber>
    </submittedName>
</protein>
<feature type="transmembrane region" description="Helical" evidence="9">
    <location>
        <begin position="6"/>
        <end position="28"/>
    </location>
</feature>
<sequence>MGYGLELIFAALAAAGCIYWVAAAFLVARYGQGRAVAAGDTPLTILKPLHGAEPGLAANLASFLDQDYGGPVQIVFGVQDPLDPAIAVVEDIVRTHPDHDIALVVDSRRYGSNPKVSNLVNMMSAAKADILVLADSDIRVEPDYLSQVVAALGRPGVGAVTCAYRSAPFEGPWSGLSGLAVDSHFLPGVVVGMACGLAEPCFGATIALRRKVLERIGGFQAFADILADDYAIGDAVRRLGLDVAVTPFVVTHMSNDATFGEMMSHEMRWAKTVAGLNRIGFAGTGLTHPVPLAILALLLGGSWHAGLLLVAALACRSLLLLSVARRFRLLQAPFWLLPLRDCLSFYVYLASFFPSGVSWRGSHFLVEADGTMAARRESE</sequence>
<evidence type="ECO:0000256" key="2">
    <source>
        <dbReference type="ARBA" id="ARBA00004760"/>
    </source>
</evidence>
<keyword evidence="11" id="KW-1185">Reference proteome</keyword>
<proteinExistence type="predicted"/>
<evidence type="ECO:0000256" key="7">
    <source>
        <dbReference type="ARBA" id="ARBA00022989"/>
    </source>
</evidence>
<evidence type="ECO:0000256" key="6">
    <source>
        <dbReference type="ARBA" id="ARBA00022692"/>
    </source>
</evidence>
<dbReference type="SUPFAM" id="SSF53448">
    <property type="entry name" value="Nucleotide-diphospho-sugar transferases"/>
    <property type="match status" value="1"/>
</dbReference>
<reference evidence="10 11" key="1">
    <citation type="submission" date="2023-07" db="EMBL/GenBank/DDBJ databases">
        <title>Genomic Encyclopedia of Type Strains, Phase IV (KMG-IV): sequencing the most valuable type-strain genomes for metagenomic binning, comparative biology and taxonomic classification.</title>
        <authorList>
            <person name="Goeker M."/>
        </authorList>
    </citation>
    <scope>NUCLEOTIDE SEQUENCE [LARGE SCALE GENOMIC DNA]</scope>
    <source>
        <strain evidence="10 11">DSM 5896</strain>
    </source>
</reference>
<dbReference type="GO" id="GO:0008120">
    <property type="term" value="F:ceramide glucosyltransferase activity"/>
    <property type="evidence" value="ECO:0007669"/>
    <property type="project" value="UniProtKB-EC"/>
</dbReference>
<dbReference type="NCBIfam" id="TIGR03472">
    <property type="entry name" value="HpnI"/>
    <property type="match status" value="1"/>
</dbReference>
<dbReference type="PANTHER" id="PTHR12726:SF0">
    <property type="entry name" value="CERAMIDE GLUCOSYLTRANSFERASE"/>
    <property type="match status" value="1"/>
</dbReference>
<evidence type="ECO:0000256" key="5">
    <source>
        <dbReference type="ARBA" id="ARBA00022679"/>
    </source>
</evidence>
<keyword evidence="8 9" id="KW-0472">Membrane</keyword>
<keyword evidence="4 10" id="KW-0328">Glycosyltransferase</keyword>
<feature type="transmembrane region" description="Helical" evidence="9">
    <location>
        <begin position="279"/>
        <end position="299"/>
    </location>
</feature>
<evidence type="ECO:0000256" key="3">
    <source>
        <dbReference type="ARBA" id="ARBA00004991"/>
    </source>
</evidence>
<evidence type="ECO:0000256" key="1">
    <source>
        <dbReference type="ARBA" id="ARBA00004141"/>
    </source>
</evidence>
<accession>A0ABU0FBH1</accession>
<evidence type="ECO:0000313" key="11">
    <source>
        <dbReference type="Proteomes" id="UP001237448"/>
    </source>
</evidence>
<comment type="subcellular location">
    <subcellularLocation>
        <location evidence="1">Membrane</location>
        <topology evidence="1">Multi-pass membrane protein</topology>
    </subcellularLocation>
</comment>
<dbReference type="EMBL" id="JAUSVK010000001">
    <property type="protein sequence ID" value="MDQ0391957.1"/>
    <property type="molecule type" value="Genomic_DNA"/>
</dbReference>
<name>A0ABU0FBH1_9HYPH</name>
<dbReference type="Proteomes" id="UP001237448">
    <property type="component" value="Unassembled WGS sequence"/>
</dbReference>
<dbReference type="InterPro" id="IPR025993">
    <property type="entry name" value="Ceramide_glucosylTrfase"/>
</dbReference>
<evidence type="ECO:0000313" key="10">
    <source>
        <dbReference type="EMBL" id="MDQ0391957.1"/>
    </source>
</evidence>
<keyword evidence="6 9" id="KW-0812">Transmembrane</keyword>
<dbReference type="EC" id="2.4.1.80" evidence="10"/>
<dbReference type="InterPro" id="IPR029044">
    <property type="entry name" value="Nucleotide-diphossugar_trans"/>
</dbReference>
<organism evidence="10 11">
    <name type="scientific">Labrys monachus</name>
    <dbReference type="NCBI Taxonomy" id="217067"/>
    <lineage>
        <taxon>Bacteria</taxon>
        <taxon>Pseudomonadati</taxon>
        <taxon>Pseudomonadota</taxon>
        <taxon>Alphaproteobacteria</taxon>
        <taxon>Hyphomicrobiales</taxon>
        <taxon>Xanthobacteraceae</taxon>
        <taxon>Labrys</taxon>
    </lineage>
</organism>